<sequence length="329" mass="36022">MRRALIIGIDDYPTQPLRGCVSDAIELATLFETNGNGDPNFDVKRVTSDSFEITSEFLNENIAELFMDDADIVVLYFAGHGVIDPATNSGFIVSVDGKKGAWGMSLQEILGIANKAHPRIKSTVIILDCCHSGYAGEISAINDDKVSIIGTGVTILTASHRNGLAAEGNGHGIFTDILLDGLKGGCADIRGNITPAALYSHVDQTLGPWKQRPIYKANVQNFIALRQVEPKVPPTVLRNLPKYFPDPAFIFPLDPSFEPDRNTVPEEVRHFPVNEANIAIFRELQQCNRHGLVIPVDADHMFYAAIESKGCKLTALGAHYRNLAEKKRI</sequence>
<dbReference type="SUPFAM" id="SSF52129">
    <property type="entry name" value="Caspase-like"/>
    <property type="match status" value="1"/>
</dbReference>
<dbReference type="GO" id="GO:0004197">
    <property type="term" value="F:cysteine-type endopeptidase activity"/>
    <property type="evidence" value="ECO:0007669"/>
    <property type="project" value="InterPro"/>
</dbReference>
<evidence type="ECO:0000313" key="1">
    <source>
        <dbReference type="EMBL" id="URG50853.1"/>
    </source>
</evidence>
<dbReference type="AlphaFoldDB" id="A0A9Q2ERR6"/>
<accession>A0A9Q2ERR6</accession>
<organism evidence="1 2">
    <name type="scientific">Pectobacterium quasiaquaticum</name>
    <dbReference type="NCBI Taxonomy" id="2774015"/>
    <lineage>
        <taxon>Bacteria</taxon>
        <taxon>Pseudomonadati</taxon>
        <taxon>Pseudomonadota</taxon>
        <taxon>Gammaproteobacteria</taxon>
        <taxon>Enterobacterales</taxon>
        <taxon>Pectobacteriaceae</taxon>
        <taxon>Pectobacterium</taxon>
    </lineage>
</organism>
<dbReference type="InterPro" id="IPR011600">
    <property type="entry name" value="Pept_C14_caspase"/>
</dbReference>
<dbReference type="InterPro" id="IPR029030">
    <property type="entry name" value="Caspase-like_dom_sf"/>
</dbReference>
<name>A0A9Q2ERR6_9GAMM</name>
<reference evidence="1 2" key="1">
    <citation type="journal article" date="2021" name="Int. J. Syst. Evol. Microbiol.">
        <title>&lt;i&gt;Pectobacterium quasiaquaticum&lt;/i&gt; sp. nov., isolated from waterways.</title>
        <authorList>
            <person name="Ben Moussa H."/>
            <person name="Pedron J."/>
            <person name="Bertrand C."/>
            <person name="Hecquet A."/>
            <person name="Barny M.A."/>
        </authorList>
    </citation>
    <scope>NUCLEOTIDE SEQUENCE [LARGE SCALE GENOMIC DNA]</scope>
    <source>
        <strain evidence="1 2">A477-S1-J17</strain>
    </source>
</reference>
<dbReference type="GO" id="GO:0006508">
    <property type="term" value="P:proteolysis"/>
    <property type="evidence" value="ECO:0007669"/>
    <property type="project" value="InterPro"/>
</dbReference>
<dbReference type="RefSeq" id="WP_193399116.1">
    <property type="nucleotide sequence ID" value="NZ_CP065177.1"/>
</dbReference>
<dbReference type="Proteomes" id="UP000806577">
    <property type="component" value="Chromosome"/>
</dbReference>
<keyword evidence="2" id="KW-1185">Reference proteome</keyword>
<evidence type="ECO:0000313" key="2">
    <source>
        <dbReference type="Proteomes" id="UP000806577"/>
    </source>
</evidence>
<dbReference type="EMBL" id="CP065177">
    <property type="protein sequence ID" value="URG50853.1"/>
    <property type="molecule type" value="Genomic_DNA"/>
</dbReference>
<proteinExistence type="predicted"/>
<protein>
    <submittedName>
        <fullName evidence="1">Caspase family protein</fullName>
    </submittedName>
</protein>
<gene>
    <name evidence="1" type="ORF">IG609_010305</name>
</gene>
<dbReference type="Pfam" id="PF00656">
    <property type="entry name" value="Peptidase_C14"/>
    <property type="match status" value="1"/>
</dbReference>
<dbReference type="Gene3D" id="3.40.50.1460">
    <property type="match status" value="1"/>
</dbReference>
<dbReference type="KEGG" id="pqu:IG609_010305"/>